<dbReference type="PROSITE" id="PS51257">
    <property type="entry name" value="PROKAR_LIPOPROTEIN"/>
    <property type="match status" value="1"/>
</dbReference>
<keyword evidence="5" id="KW-0998">Cell outer membrane</keyword>
<sequence length="571" mass="62940">MNQKLLIPLAALVLALGTTACKKDPETEPRYLITDELEWDNADKNATLAQWFLNDLYSYLPGGFNRVGTGTDPGDFLDAASGDALPSRNNRPVEYYLTGTVSVVNNPDAYWSSAYAAVRRTNIFLANVDKVPATAANLGLWKAEARFIRAMMYFELVKRYGGVPLIGDKVFTLTDDLALPRNTYEECVNYIVSECDAIKGDLRKDASLADADWGRITQGCAIALKGRMLLYAASPLFNGGGVNGAGALQGYPSYDANRWQKVLDAAQELVGLNYFALQTSTSAAPAAYLSVFTTKRNREIILGKQVANSTLIEQYNTPIGYNSASISSLGLTSPTQDFVDAFPTNAGAAVSTTGAVSYINRDPRLAATVFTNGTKWLNRNVETFTGGLDRPGGSAVQTRTGYYLRKFMGDFTSATAFSNTSHNFPIFRYAETLLNAAEALNELGRTEDAMQRIFAIRQRAGITAGSPARYGVKLGISQSEARDLIRNERRIELSFEEHRFWDVRRWKIAETALSGPLYGVQITREGTAANPTYIYTRQQVATMTFQPRLYYLPLPYDETTKNLNLTQNPGW</sequence>
<feature type="domain" description="SusD-like N-terminal" evidence="8">
    <location>
        <begin position="105"/>
        <end position="195"/>
    </location>
</feature>
<keyword evidence="4" id="KW-0472">Membrane</keyword>
<reference evidence="10" key="1">
    <citation type="journal article" date="2019" name="Int. J. Syst. Evol. Microbiol.">
        <title>The Global Catalogue of Microorganisms (GCM) 10K type strain sequencing project: providing services to taxonomists for standard genome sequencing and annotation.</title>
        <authorList>
            <consortium name="The Broad Institute Genomics Platform"/>
            <consortium name="The Broad Institute Genome Sequencing Center for Infectious Disease"/>
            <person name="Wu L."/>
            <person name="Ma J."/>
        </authorList>
    </citation>
    <scope>NUCLEOTIDE SEQUENCE [LARGE SCALE GENOMIC DNA]</scope>
    <source>
        <strain evidence="10">CGMCC 1.15197</strain>
    </source>
</reference>
<comment type="subcellular location">
    <subcellularLocation>
        <location evidence="1">Cell outer membrane</location>
    </subcellularLocation>
</comment>
<dbReference type="InterPro" id="IPR012944">
    <property type="entry name" value="SusD_RagB_dom"/>
</dbReference>
<keyword evidence="10" id="KW-1185">Reference proteome</keyword>
<evidence type="ECO:0000256" key="4">
    <source>
        <dbReference type="ARBA" id="ARBA00023136"/>
    </source>
</evidence>
<protein>
    <recommendedName>
        <fullName evidence="11">RagB/SusD family nutrient uptake outer membrane protein</fullName>
    </recommendedName>
</protein>
<dbReference type="EMBL" id="BMHT01000004">
    <property type="protein sequence ID" value="GGF14065.1"/>
    <property type="molecule type" value="Genomic_DNA"/>
</dbReference>
<dbReference type="CDD" id="cd08977">
    <property type="entry name" value="SusD"/>
    <property type="match status" value="1"/>
</dbReference>
<dbReference type="SUPFAM" id="SSF48452">
    <property type="entry name" value="TPR-like"/>
    <property type="match status" value="1"/>
</dbReference>
<dbReference type="InterPro" id="IPR011990">
    <property type="entry name" value="TPR-like_helical_dom_sf"/>
</dbReference>
<accession>A0ABQ1UBE5</accession>
<comment type="similarity">
    <text evidence="2">Belongs to the SusD family.</text>
</comment>
<dbReference type="Pfam" id="PF07980">
    <property type="entry name" value="SusD_RagB"/>
    <property type="match status" value="1"/>
</dbReference>
<dbReference type="Proteomes" id="UP000632273">
    <property type="component" value="Unassembled WGS sequence"/>
</dbReference>
<evidence type="ECO:0000256" key="5">
    <source>
        <dbReference type="ARBA" id="ARBA00023237"/>
    </source>
</evidence>
<keyword evidence="3 6" id="KW-0732">Signal</keyword>
<gene>
    <name evidence="9" type="ORF">GCM10011383_26650</name>
</gene>
<dbReference type="Gene3D" id="1.25.40.390">
    <property type="match status" value="1"/>
</dbReference>
<feature type="chain" id="PRO_5045944075" description="RagB/SusD family nutrient uptake outer membrane protein" evidence="6">
    <location>
        <begin position="21"/>
        <end position="571"/>
    </location>
</feature>
<comment type="caution">
    <text evidence="9">The sequence shown here is derived from an EMBL/GenBank/DDBJ whole genome shotgun (WGS) entry which is preliminary data.</text>
</comment>
<dbReference type="InterPro" id="IPR033985">
    <property type="entry name" value="SusD-like_N"/>
</dbReference>
<evidence type="ECO:0008006" key="11">
    <source>
        <dbReference type="Google" id="ProtNLM"/>
    </source>
</evidence>
<evidence type="ECO:0000259" key="8">
    <source>
        <dbReference type="Pfam" id="PF14322"/>
    </source>
</evidence>
<feature type="domain" description="RagB/SusD" evidence="7">
    <location>
        <begin position="307"/>
        <end position="571"/>
    </location>
</feature>
<proteinExistence type="inferred from homology"/>
<name>A0ABQ1UBE5_9BACT</name>
<organism evidence="9 10">
    <name type="scientific">Hymenobacter cavernae</name>
    <dbReference type="NCBI Taxonomy" id="2044852"/>
    <lineage>
        <taxon>Bacteria</taxon>
        <taxon>Pseudomonadati</taxon>
        <taxon>Bacteroidota</taxon>
        <taxon>Cytophagia</taxon>
        <taxon>Cytophagales</taxon>
        <taxon>Hymenobacteraceae</taxon>
        <taxon>Hymenobacter</taxon>
    </lineage>
</organism>
<evidence type="ECO:0000256" key="2">
    <source>
        <dbReference type="ARBA" id="ARBA00006275"/>
    </source>
</evidence>
<evidence type="ECO:0000256" key="1">
    <source>
        <dbReference type="ARBA" id="ARBA00004442"/>
    </source>
</evidence>
<evidence type="ECO:0000259" key="7">
    <source>
        <dbReference type="Pfam" id="PF07980"/>
    </source>
</evidence>
<dbReference type="Pfam" id="PF14322">
    <property type="entry name" value="SusD-like_3"/>
    <property type="match status" value="1"/>
</dbReference>
<evidence type="ECO:0000313" key="10">
    <source>
        <dbReference type="Proteomes" id="UP000632273"/>
    </source>
</evidence>
<evidence type="ECO:0000313" key="9">
    <source>
        <dbReference type="EMBL" id="GGF14065.1"/>
    </source>
</evidence>
<evidence type="ECO:0000256" key="6">
    <source>
        <dbReference type="SAM" id="SignalP"/>
    </source>
</evidence>
<feature type="signal peptide" evidence="6">
    <location>
        <begin position="1"/>
        <end position="20"/>
    </location>
</feature>
<dbReference type="RefSeq" id="WP_188814487.1">
    <property type="nucleotide sequence ID" value="NZ_BMHT01000004.1"/>
</dbReference>
<evidence type="ECO:0000256" key="3">
    <source>
        <dbReference type="ARBA" id="ARBA00022729"/>
    </source>
</evidence>